<comment type="caution">
    <text evidence="14">The sequence shown here is derived from an EMBL/GenBank/DDBJ whole genome shotgun (WGS) entry which is preliminary data.</text>
</comment>
<dbReference type="Proteomes" id="UP001174997">
    <property type="component" value="Unassembled WGS sequence"/>
</dbReference>
<dbReference type="InterPro" id="IPR043579">
    <property type="entry name" value="CUTINASE_2"/>
</dbReference>
<dbReference type="EMBL" id="JAULSY010000047">
    <property type="protein sequence ID" value="KAK0669086.1"/>
    <property type="molecule type" value="Genomic_DNA"/>
</dbReference>
<evidence type="ECO:0000313" key="15">
    <source>
        <dbReference type="Proteomes" id="UP001174997"/>
    </source>
</evidence>
<dbReference type="InterPro" id="IPR011150">
    <property type="entry name" value="Cutinase_monf"/>
</dbReference>
<dbReference type="InterPro" id="IPR000675">
    <property type="entry name" value="Cutinase/axe"/>
</dbReference>
<evidence type="ECO:0000256" key="1">
    <source>
        <dbReference type="ARBA" id="ARBA00004613"/>
    </source>
</evidence>
<dbReference type="PROSITE" id="PS00931">
    <property type="entry name" value="CUTINASE_2"/>
    <property type="match status" value="1"/>
</dbReference>
<comment type="similarity">
    <text evidence="2 13">Belongs to the cutinase family.</text>
</comment>
<evidence type="ECO:0000256" key="3">
    <source>
        <dbReference type="ARBA" id="ARBA00013095"/>
    </source>
</evidence>
<name>A0AA39ZDU1_9PEZI</name>
<feature type="chain" id="PRO_5041487204" description="Cutinase" evidence="13">
    <location>
        <begin position="18"/>
        <end position="251"/>
    </location>
</feature>
<evidence type="ECO:0000256" key="2">
    <source>
        <dbReference type="ARBA" id="ARBA00007534"/>
    </source>
</evidence>
<dbReference type="Gene3D" id="3.40.50.1820">
    <property type="entry name" value="alpha/beta hydrolase"/>
    <property type="match status" value="1"/>
</dbReference>
<evidence type="ECO:0000256" key="6">
    <source>
        <dbReference type="ARBA" id="ARBA00022729"/>
    </source>
</evidence>
<dbReference type="EC" id="3.1.1.74" evidence="3 13"/>
<keyword evidence="9 12" id="KW-1015">Disulfide bond</keyword>
<dbReference type="PROSITE" id="PS00155">
    <property type="entry name" value="CUTINASE_1"/>
    <property type="match status" value="1"/>
</dbReference>
<organism evidence="14 15">
    <name type="scientific">Cercophora samala</name>
    <dbReference type="NCBI Taxonomy" id="330535"/>
    <lineage>
        <taxon>Eukaryota</taxon>
        <taxon>Fungi</taxon>
        <taxon>Dikarya</taxon>
        <taxon>Ascomycota</taxon>
        <taxon>Pezizomycotina</taxon>
        <taxon>Sordariomycetes</taxon>
        <taxon>Sordariomycetidae</taxon>
        <taxon>Sordariales</taxon>
        <taxon>Lasiosphaeriaceae</taxon>
        <taxon>Cercophora</taxon>
    </lineage>
</organism>
<dbReference type="GO" id="GO:0005576">
    <property type="term" value="C:extracellular region"/>
    <property type="evidence" value="ECO:0007669"/>
    <property type="project" value="UniProtKB-SubCell"/>
</dbReference>
<evidence type="ECO:0000256" key="5">
    <source>
        <dbReference type="ARBA" id="ARBA00022525"/>
    </source>
</evidence>
<dbReference type="PRINTS" id="PR00129">
    <property type="entry name" value="CUTINASE"/>
</dbReference>
<keyword evidence="7 13" id="KW-0378">Hydrolase</keyword>
<evidence type="ECO:0000256" key="7">
    <source>
        <dbReference type="ARBA" id="ARBA00022801"/>
    </source>
</evidence>
<dbReference type="GO" id="GO:0016052">
    <property type="term" value="P:carbohydrate catabolic process"/>
    <property type="evidence" value="ECO:0007669"/>
    <property type="project" value="TreeGrafter"/>
</dbReference>
<sequence length="251" mass="26071">MRFLATVTALTGTLVAALPSPLEEIRSRELVESHRQTMETLEARGWKSGAGATANELLDGGPCPKVIFIYARGSTEGGNLVSFSSPLCQGSLGSPTGVALDAAYGEANVWVQGVGGAYDAGLLDNLLPEGTTTGAINEMKSLLVRANSLCPQAKIVAGGYSQGAALAGAAISQSSAAIREQIKGVVLYGWTKNQQNNGKIPNYPANRLKVYCESGDLVCNGSLIVLPAHGTYADEAADEAPKFLISRINAS</sequence>
<feature type="active site" evidence="11">
    <location>
        <position position="216"/>
    </location>
</feature>
<feature type="disulfide bond" evidence="12">
    <location>
        <begin position="212"/>
        <end position="219"/>
    </location>
</feature>
<keyword evidence="15" id="KW-1185">Reference proteome</keyword>
<gene>
    <name evidence="14" type="ORF">QBC41DRAFT_224629</name>
</gene>
<evidence type="ECO:0000256" key="12">
    <source>
        <dbReference type="PIRSR" id="PIRSR611150-2"/>
    </source>
</evidence>
<feature type="signal peptide" evidence="13">
    <location>
        <begin position="1"/>
        <end position="17"/>
    </location>
</feature>
<evidence type="ECO:0000256" key="13">
    <source>
        <dbReference type="RuleBase" id="RU361263"/>
    </source>
</evidence>
<comment type="function">
    <text evidence="13">Catalyzes the hydrolysis of complex carboxylic polyesters found in the cell wall of plants. Degrades cutin, a macromolecule that forms the structure of the plant cuticle.</text>
</comment>
<evidence type="ECO:0000313" key="14">
    <source>
        <dbReference type="EMBL" id="KAK0669086.1"/>
    </source>
</evidence>
<evidence type="ECO:0000256" key="4">
    <source>
        <dbReference type="ARBA" id="ARBA00022487"/>
    </source>
</evidence>
<dbReference type="PANTHER" id="PTHR48250">
    <property type="entry name" value="CUTINASE 2-RELATED"/>
    <property type="match status" value="1"/>
</dbReference>
<dbReference type="SUPFAM" id="SSF53474">
    <property type="entry name" value="alpha/beta-Hydrolases"/>
    <property type="match status" value="1"/>
</dbReference>
<dbReference type="Pfam" id="PF01083">
    <property type="entry name" value="Cutinase"/>
    <property type="match status" value="1"/>
</dbReference>
<protein>
    <recommendedName>
        <fullName evidence="3 13">Cutinase</fullName>
        <ecNumber evidence="3 13">3.1.1.74</ecNumber>
    </recommendedName>
</protein>
<dbReference type="SMART" id="SM01110">
    <property type="entry name" value="Cutinase"/>
    <property type="match status" value="1"/>
</dbReference>
<comment type="subcellular location">
    <subcellularLocation>
        <location evidence="1 13">Secreted</location>
    </subcellularLocation>
</comment>
<dbReference type="InterPro" id="IPR029058">
    <property type="entry name" value="AB_hydrolase_fold"/>
</dbReference>
<dbReference type="FunFam" id="3.40.50.1820:FF:000235">
    <property type="entry name" value="Cutinase 1"/>
    <property type="match status" value="1"/>
</dbReference>
<reference evidence="14" key="1">
    <citation type="submission" date="2023-06" db="EMBL/GenBank/DDBJ databases">
        <title>Genome-scale phylogeny and comparative genomics of the fungal order Sordariales.</title>
        <authorList>
            <consortium name="Lawrence Berkeley National Laboratory"/>
            <person name="Hensen N."/>
            <person name="Bonometti L."/>
            <person name="Westerberg I."/>
            <person name="Brannstrom I.O."/>
            <person name="Guillou S."/>
            <person name="Cros-Aarteil S."/>
            <person name="Calhoun S."/>
            <person name="Haridas S."/>
            <person name="Kuo A."/>
            <person name="Mondo S."/>
            <person name="Pangilinan J."/>
            <person name="Riley R."/>
            <person name="Labutti K."/>
            <person name="Andreopoulos B."/>
            <person name="Lipzen A."/>
            <person name="Chen C."/>
            <person name="Yanf M."/>
            <person name="Daum C."/>
            <person name="Ng V."/>
            <person name="Clum A."/>
            <person name="Steindorff A."/>
            <person name="Ohm R."/>
            <person name="Martin F."/>
            <person name="Silar P."/>
            <person name="Natvig D."/>
            <person name="Lalanne C."/>
            <person name="Gautier V."/>
            <person name="Ament-Velasquez S.L."/>
            <person name="Kruys A."/>
            <person name="Hutchinson M.I."/>
            <person name="Powell A.J."/>
            <person name="Barry K."/>
            <person name="Miller A.N."/>
            <person name="Grigoriev I.V."/>
            <person name="Debuchy R."/>
            <person name="Gladieux P."/>
            <person name="Thoren M.H."/>
            <person name="Johannesson H."/>
        </authorList>
    </citation>
    <scope>NUCLEOTIDE SEQUENCE</scope>
    <source>
        <strain evidence="14">CBS 307.81</strain>
    </source>
</reference>
<comment type="catalytic activity">
    <reaction evidence="10 13">
        <text>cutin + H2O = cutin monomers.</text>
        <dbReference type="EC" id="3.1.1.74"/>
    </reaction>
</comment>
<feature type="active site" description="Proton donor/acceptor" evidence="11">
    <location>
        <position position="229"/>
    </location>
</feature>
<evidence type="ECO:0000256" key="11">
    <source>
        <dbReference type="PIRSR" id="PIRSR611150-1"/>
    </source>
</evidence>
<dbReference type="PANTHER" id="PTHR48250:SF3">
    <property type="entry name" value="CUTINASE 1-RELATED"/>
    <property type="match status" value="1"/>
</dbReference>
<dbReference type="GO" id="GO:0050525">
    <property type="term" value="F:cutinase activity"/>
    <property type="evidence" value="ECO:0007669"/>
    <property type="project" value="UniProtKB-UniRule"/>
</dbReference>
<accession>A0AA39ZDU1</accession>
<evidence type="ECO:0000256" key="9">
    <source>
        <dbReference type="ARBA" id="ARBA00023157"/>
    </source>
</evidence>
<dbReference type="InterPro" id="IPR043580">
    <property type="entry name" value="CUTINASE_1"/>
</dbReference>
<feature type="disulfide bond" evidence="12">
    <location>
        <begin position="63"/>
        <end position="150"/>
    </location>
</feature>
<keyword evidence="8" id="KW-0843">Virulence</keyword>
<keyword evidence="5 13" id="KW-0964">Secreted</keyword>
<evidence type="ECO:0000256" key="10">
    <source>
        <dbReference type="ARBA" id="ARBA00034045"/>
    </source>
</evidence>
<keyword evidence="6 13" id="KW-0732">Signal</keyword>
<keyword evidence="4 13" id="KW-0719">Serine esterase</keyword>
<feature type="active site" description="Nucleophile" evidence="11">
    <location>
        <position position="161"/>
    </location>
</feature>
<evidence type="ECO:0000256" key="8">
    <source>
        <dbReference type="ARBA" id="ARBA00023026"/>
    </source>
</evidence>
<proteinExistence type="inferred from homology"/>
<dbReference type="AlphaFoldDB" id="A0AA39ZDU1"/>